<dbReference type="RefSeq" id="WP_191206206.1">
    <property type="nucleotide sequence ID" value="NZ_JACXZA010000007.1"/>
</dbReference>
<comment type="caution">
    <text evidence="1">The sequence shown here is derived from an EMBL/GenBank/DDBJ whole genome shotgun (WGS) entry which is preliminary data.</text>
</comment>
<evidence type="ECO:0000313" key="1">
    <source>
        <dbReference type="EMBL" id="MBD3921904.1"/>
    </source>
</evidence>
<dbReference type="Gene3D" id="3.40.50.1980">
    <property type="entry name" value="Nitrogenase molybdenum iron protein domain"/>
    <property type="match status" value="1"/>
</dbReference>
<name>A0ABR8N608_9BACL</name>
<evidence type="ECO:0000313" key="2">
    <source>
        <dbReference type="Proteomes" id="UP000609346"/>
    </source>
</evidence>
<keyword evidence="2" id="KW-1185">Reference proteome</keyword>
<dbReference type="Proteomes" id="UP000609346">
    <property type="component" value="Unassembled WGS sequence"/>
</dbReference>
<sequence>MVNMFGEILGQEDIAADYIAKYQADQQAGKEKLSGLNGLVAFVQVRDDGSSNGRLERQRSMETAQGS</sequence>
<dbReference type="EMBL" id="JACXZA010000007">
    <property type="protein sequence ID" value="MBD3921904.1"/>
    <property type="molecule type" value="Genomic_DNA"/>
</dbReference>
<reference evidence="1 2" key="1">
    <citation type="submission" date="2020-09" db="EMBL/GenBank/DDBJ databases">
        <title>Paenibacillus sp. strain PR3 16S rRNA gene Genome sequencing and assembly.</title>
        <authorList>
            <person name="Kim J."/>
        </authorList>
    </citation>
    <scope>NUCLEOTIDE SEQUENCE [LARGE SCALE GENOMIC DNA]</scope>
    <source>
        <strain evidence="1 2">PR3</strain>
    </source>
</reference>
<accession>A0ABR8N608</accession>
<proteinExistence type="predicted"/>
<gene>
    <name evidence="1" type="ORF">H8B09_24295</name>
</gene>
<organism evidence="1 2">
    <name type="scientific">Paenibacillus terricola</name>
    <dbReference type="NCBI Taxonomy" id="2763503"/>
    <lineage>
        <taxon>Bacteria</taxon>
        <taxon>Bacillati</taxon>
        <taxon>Bacillota</taxon>
        <taxon>Bacilli</taxon>
        <taxon>Bacillales</taxon>
        <taxon>Paenibacillaceae</taxon>
        <taxon>Paenibacillus</taxon>
    </lineage>
</organism>
<protein>
    <submittedName>
        <fullName evidence="1">Uncharacterized protein</fullName>
    </submittedName>
</protein>